<evidence type="ECO:0000313" key="3">
    <source>
        <dbReference type="EMBL" id="EMP39977.1"/>
    </source>
</evidence>
<dbReference type="Proteomes" id="UP000031443">
    <property type="component" value="Unassembled WGS sequence"/>
</dbReference>
<keyword evidence="4" id="KW-1185">Reference proteome</keyword>
<name>M7CGD7_CHEMY</name>
<evidence type="ECO:0000259" key="2">
    <source>
        <dbReference type="Pfam" id="PF02872"/>
    </source>
</evidence>
<dbReference type="SUPFAM" id="SSF55816">
    <property type="entry name" value="5'-nucleotidase (syn. UDP-sugar hydrolase), C-terminal domain"/>
    <property type="match status" value="1"/>
</dbReference>
<dbReference type="GO" id="GO:0009166">
    <property type="term" value="P:nucleotide catabolic process"/>
    <property type="evidence" value="ECO:0007669"/>
    <property type="project" value="InterPro"/>
</dbReference>
<dbReference type="STRING" id="8469.M7CGD7"/>
<proteinExistence type="predicted"/>
<gene>
    <name evidence="3" type="ORF">UY3_02798</name>
</gene>
<protein>
    <recommendedName>
        <fullName evidence="2">5'-Nucleotidase C-terminal domain-containing protein</fullName>
    </recommendedName>
</protein>
<dbReference type="InterPro" id="IPR036907">
    <property type="entry name" value="5'-Nucleotdase_C_sf"/>
</dbReference>
<organism evidence="3 4">
    <name type="scientific">Chelonia mydas</name>
    <name type="common">Green sea-turtle</name>
    <name type="synonym">Chelonia agassizi</name>
    <dbReference type="NCBI Taxonomy" id="8469"/>
    <lineage>
        <taxon>Eukaryota</taxon>
        <taxon>Metazoa</taxon>
        <taxon>Chordata</taxon>
        <taxon>Craniata</taxon>
        <taxon>Vertebrata</taxon>
        <taxon>Euteleostomi</taxon>
        <taxon>Archelosauria</taxon>
        <taxon>Testudinata</taxon>
        <taxon>Testudines</taxon>
        <taxon>Cryptodira</taxon>
        <taxon>Durocryptodira</taxon>
        <taxon>Americhelydia</taxon>
        <taxon>Chelonioidea</taxon>
        <taxon>Cheloniidae</taxon>
        <taxon>Chelonia</taxon>
    </lineage>
</organism>
<feature type="region of interest" description="Disordered" evidence="1">
    <location>
        <begin position="92"/>
        <end position="114"/>
    </location>
</feature>
<feature type="domain" description="5'-Nucleotidase C-terminal" evidence="2">
    <location>
        <begin position="150"/>
        <end position="196"/>
    </location>
</feature>
<reference evidence="4" key="1">
    <citation type="journal article" date="2013" name="Nat. Genet.">
        <title>The draft genomes of soft-shell turtle and green sea turtle yield insights into the development and evolution of the turtle-specific body plan.</title>
        <authorList>
            <person name="Wang Z."/>
            <person name="Pascual-Anaya J."/>
            <person name="Zadissa A."/>
            <person name="Li W."/>
            <person name="Niimura Y."/>
            <person name="Huang Z."/>
            <person name="Li C."/>
            <person name="White S."/>
            <person name="Xiong Z."/>
            <person name="Fang D."/>
            <person name="Wang B."/>
            <person name="Ming Y."/>
            <person name="Chen Y."/>
            <person name="Zheng Y."/>
            <person name="Kuraku S."/>
            <person name="Pignatelli M."/>
            <person name="Herrero J."/>
            <person name="Beal K."/>
            <person name="Nozawa M."/>
            <person name="Li Q."/>
            <person name="Wang J."/>
            <person name="Zhang H."/>
            <person name="Yu L."/>
            <person name="Shigenobu S."/>
            <person name="Wang J."/>
            <person name="Liu J."/>
            <person name="Flicek P."/>
            <person name="Searle S."/>
            <person name="Wang J."/>
            <person name="Kuratani S."/>
            <person name="Yin Y."/>
            <person name="Aken B."/>
            <person name="Zhang G."/>
            <person name="Irie N."/>
        </authorList>
    </citation>
    <scope>NUCLEOTIDE SEQUENCE [LARGE SCALE GENOMIC DNA]</scope>
</reference>
<dbReference type="GO" id="GO:0016787">
    <property type="term" value="F:hydrolase activity"/>
    <property type="evidence" value="ECO:0007669"/>
    <property type="project" value="InterPro"/>
</dbReference>
<dbReference type="InterPro" id="IPR008334">
    <property type="entry name" value="5'-Nucleotdase_C"/>
</dbReference>
<accession>M7CGD7</accession>
<dbReference type="Pfam" id="PF02872">
    <property type="entry name" value="5_nucleotid_C"/>
    <property type="match status" value="1"/>
</dbReference>
<sequence>MHQLLLIGSPGPSRATNGGAKEAATLKRSTLKSAVQAGAGGHFLPVCYTNPYHLTFTPTGIIKALETIPNPPLFAKRHLALLGMEPLLPQEQGGSPFSTAAGPGDKDSPSPCSELLDESQSDLVILHFNDVYEVESRQEEPVGGAARFPEANAEPGHRIIRDSVKIQGQYLKKNKVYQLAIKEYLANGKDGYVMFQNCPRMYDTETAQTLSTVVVNHFESIKIVHGIKKCISGHRMSLITKSKSVSLTAWQAAGDDAELINRGDDAELISRGDDAELISRGDHDGVPELQKSSSMDRTGANLHSMKSFESILLALLLSELKRNVADFSCGAHTVVTQFVMAGCLCSRNSPLAELYANAFTEEAYAV</sequence>
<evidence type="ECO:0000256" key="1">
    <source>
        <dbReference type="SAM" id="MobiDB-lite"/>
    </source>
</evidence>
<dbReference type="AlphaFoldDB" id="M7CGD7"/>
<dbReference type="EMBL" id="KB515140">
    <property type="protein sequence ID" value="EMP39977.1"/>
    <property type="molecule type" value="Genomic_DNA"/>
</dbReference>
<dbReference type="Gene3D" id="3.90.780.10">
    <property type="entry name" value="5'-Nucleotidase, C-terminal domain"/>
    <property type="match status" value="1"/>
</dbReference>
<dbReference type="eggNOG" id="KOG4419">
    <property type="taxonomic scope" value="Eukaryota"/>
</dbReference>
<evidence type="ECO:0000313" key="4">
    <source>
        <dbReference type="Proteomes" id="UP000031443"/>
    </source>
</evidence>
<feature type="region of interest" description="Disordered" evidence="1">
    <location>
        <begin position="1"/>
        <end position="23"/>
    </location>
</feature>